<dbReference type="PANTHER" id="PTHR23254">
    <property type="entry name" value="EIF4G DOMAIN PROTEIN"/>
    <property type="match status" value="1"/>
</dbReference>
<dbReference type="OrthoDB" id="8171816at2759"/>
<evidence type="ECO:0000256" key="1">
    <source>
        <dbReference type="SAM" id="MobiDB-lite"/>
    </source>
</evidence>
<sequence>MSNYNNCNIPHNQEYFNNYQHIMDPNAGGSYAFMDQRQMLREQQQQQQYPCYPTNTNTMHRPYAFNVNASEFVPSRNHQHMNALPAQFMYESYVPPHPQQYHHLQQYYQQFPAHHHAPQPYHPQQIMYQDEQSGIEALAQYGQQSEYYSPSMEMQERIARCPNPAIIHEILVGCEQLLLEGEDDSNTWTTAIRQRFDDSKMDIESKKVATGLIIEIAYSTSTNQTVDPQYTFATLLQTLSKDMEYTKTALLPCLEENHRQRRNLTNDEKIRLVIFFAEVYLKVTLENGSRIEKFASAVCDQLDDIVRLPPCDEFMKGLMRVLKVAGAELDENHRERIDELLTKMGGFANGSQKISQVVKAQIESLIKCRERGWDRIPQPRIPFPSYNALNEDDLDEYGLELTEDENKFIESQIDALTTTNEGDDDNEQIDENDVMKEFGKFVDEELNRSTEAENVEIFAKLQISDAAESEAKKEIPSADVSETNEKSQCSENQ</sequence>
<evidence type="ECO:0000313" key="2">
    <source>
        <dbReference type="EMBL" id="CAB3404696.1"/>
    </source>
</evidence>
<accession>A0A8S1EVE6</accession>
<dbReference type="InterPro" id="IPR016024">
    <property type="entry name" value="ARM-type_fold"/>
</dbReference>
<feature type="region of interest" description="Disordered" evidence="1">
    <location>
        <begin position="465"/>
        <end position="493"/>
    </location>
</feature>
<keyword evidence="3" id="KW-1185">Reference proteome</keyword>
<dbReference type="EMBL" id="CADEPM010000004">
    <property type="protein sequence ID" value="CAB3404696.1"/>
    <property type="molecule type" value="Genomic_DNA"/>
</dbReference>
<name>A0A8S1EVE6_9PELO</name>
<dbReference type="GO" id="GO:0006446">
    <property type="term" value="P:regulation of translational initiation"/>
    <property type="evidence" value="ECO:0007669"/>
    <property type="project" value="TreeGrafter"/>
</dbReference>
<proteinExistence type="predicted"/>
<dbReference type="GO" id="GO:0008494">
    <property type="term" value="F:translation activator activity"/>
    <property type="evidence" value="ECO:0007669"/>
    <property type="project" value="TreeGrafter"/>
</dbReference>
<dbReference type="SUPFAM" id="SSF48371">
    <property type="entry name" value="ARM repeat"/>
    <property type="match status" value="1"/>
</dbReference>
<evidence type="ECO:0000313" key="3">
    <source>
        <dbReference type="Proteomes" id="UP000494206"/>
    </source>
</evidence>
<dbReference type="AlphaFoldDB" id="A0A8S1EVE6"/>
<organism evidence="2 3">
    <name type="scientific">Caenorhabditis bovis</name>
    <dbReference type="NCBI Taxonomy" id="2654633"/>
    <lineage>
        <taxon>Eukaryota</taxon>
        <taxon>Metazoa</taxon>
        <taxon>Ecdysozoa</taxon>
        <taxon>Nematoda</taxon>
        <taxon>Chromadorea</taxon>
        <taxon>Rhabditida</taxon>
        <taxon>Rhabditina</taxon>
        <taxon>Rhabditomorpha</taxon>
        <taxon>Rhabditoidea</taxon>
        <taxon>Rhabditidae</taxon>
        <taxon>Peloderinae</taxon>
        <taxon>Caenorhabditis</taxon>
    </lineage>
</organism>
<gene>
    <name evidence="2" type="ORF">CBOVIS_LOCUS6987</name>
</gene>
<dbReference type="InterPro" id="IPR051367">
    <property type="entry name" value="mRNA_TranslReg/HistoneTransl"/>
</dbReference>
<reference evidence="2 3" key="1">
    <citation type="submission" date="2020-04" db="EMBL/GenBank/DDBJ databases">
        <authorList>
            <person name="Laetsch R D."/>
            <person name="Stevens L."/>
            <person name="Kumar S."/>
            <person name="Blaxter L. M."/>
        </authorList>
    </citation>
    <scope>NUCLEOTIDE SEQUENCE [LARGE SCALE GENOMIC DNA]</scope>
</reference>
<dbReference type="Proteomes" id="UP000494206">
    <property type="component" value="Unassembled WGS sequence"/>
</dbReference>
<protein>
    <recommendedName>
        <fullName evidence="4">MIF4G domain-containing protein</fullName>
    </recommendedName>
</protein>
<evidence type="ECO:0008006" key="4">
    <source>
        <dbReference type="Google" id="ProtNLM"/>
    </source>
</evidence>
<comment type="caution">
    <text evidence="2">The sequence shown here is derived from an EMBL/GenBank/DDBJ whole genome shotgun (WGS) entry which is preliminary data.</text>
</comment>
<dbReference type="Gene3D" id="1.25.40.180">
    <property type="match status" value="1"/>
</dbReference>